<accession>A0A8X6SY81</accession>
<comment type="caution">
    <text evidence="2">The sequence shown here is derived from an EMBL/GenBank/DDBJ whole genome shotgun (WGS) entry which is preliminary data.</text>
</comment>
<evidence type="ECO:0000313" key="3">
    <source>
        <dbReference type="Proteomes" id="UP000887159"/>
    </source>
</evidence>
<sequence>MKTRYDTKATGHQFKEGDKVWFYNPTRRKGLSPKLQSHWDGPYTILKIINDVVIRIRKTDYAEPYTCNDSAASRQGSDGLFATIKRCPTRPIYMSASYKQGSDAFCTQHSTTHEGSTRSEPAPNEKWSNPRNNSKPMR</sequence>
<proteinExistence type="predicted"/>
<reference evidence="2" key="1">
    <citation type="submission" date="2020-08" db="EMBL/GenBank/DDBJ databases">
        <title>Multicomponent nature underlies the extraordinary mechanical properties of spider dragline silk.</title>
        <authorList>
            <person name="Kono N."/>
            <person name="Nakamura H."/>
            <person name="Mori M."/>
            <person name="Yoshida Y."/>
            <person name="Ohtoshi R."/>
            <person name="Malay A.D."/>
            <person name="Moran D.A.P."/>
            <person name="Tomita M."/>
            <person name="Numata K."/>
            <person name="Arakawa K."/>
        </authorList>
    </citation>
    <scope>NUCLEOTIDE SEQUENCE</scope>
</reference>
<evidence type="ECO:0000256" key="1">
    <source>
        <dbReference type="SAM" id="MobiDB-lite"/>
    </source>
</evidence>
<gene>
    <name evidence="2" type="primary">AVEN_158262_1</name>
    <name evidence="2" type="ORF">TNCV_735501</name>
</gene>
<evidence type="ECO:0000313" key="2">
    <source>
        <dbReference type="EMBL" id="GFY16521.1"/>
    </source>
</evidence>
<dbReference type="AlphaFoldDB" id="A0A8X6SY81"/>
<name>A0A8X6SY81_TRICX</name>
<organism evidence="2 3">
    <name type="scientific">Trichonephila clavipes</name>
    <name type="common">Golden silk orbweaver</name>
    <name type="synonym">Nephila clavipes</name>
    <dbReference type="NCBI Taxonomy" id="2585209"/>
    <lineage>
        <taxon>Eukaryota</taxon>
        <taxon>Metazoa</taxon>
        <taxon>Ecdysozoa</taxon>
        <taxon>Arthropoda</taxon>
        <taxon>Chelicerata</taxon>
        <taxon>Arachnida</taxon>
        <taxon>Araneae</taxon>
        <taxon>Araneomorphae</taxon>
        <taxon>Entelegynae</taxon>
        <taxon>Araneoidea</taxon>
        <taxon>Nephilidae</taxon>
        <taxon>Trichonephila</taxon>
    </lineage>
</organism>
<keyword evidence="3" id="KW-1185">Reference proteome</keyword>
<dbReference type="Proteomes" id="UP000887159">
    <property type="component" value="Unassembled WGS sequence"/>
</dbReference>
<feature type="compositionally biased region" description="Polar residues" evidence="1">
    <location>
        <begin position="126"/>
        <end position="138"/>
    </location>
</feature>
<dbReference type="EMBL" id="BMAU01021339">
    <property type="protein sequence ID" value="GFY16521.1"/>
    <property type="molecule type" value="Genomic_DNA"/>
</dbReference>
<feature type="region of interest" description="Disordered" evidence="1">
    <location>
        <begin position="107"/>
        <end position="138"/>
    </location>
</feature>
<protein>
    <submittedName>
        <fullName evidence="2">Uncharacterized protein</fullName>
    </submittedName>
</protein>